<dbReference type="PROSITE" id="PS51257">
    <property type="entry name" value="PROKAR_LIPOPROTEIN"/>
    <property type="match status" value="1"/>
</dbReference>
<dbReference type="AlphaFoldDB" id="K6GHH6"/>
<dbReference type="InterPro" id="IPR002126">
    <property type="entry name" value="Cadherin-like_dom"/>
</dbReference>
<dbReference type="STRING" id="1208365.B273_1392"/>
<protein>
    <submittedName>
        <fullName evidence="3">Putative lipoprotein</fullName>
    </submittedName>
</protein>
<feature type="domain" description="Cadherin" evidence="2">
    <location>
        <begin position="43"/>
        <end position="145"/>
    </location>
</feature>
<feature type="signal peptide" evidence="1">
    <location>
        <begin position="1"/>
        <end position="17"/>
    </location>
</feature>
<dbReference type="Gene3D" id="2.60.40.60">
    <property type="entry name" value="Cadherins"/>
    <property type="match status" value="1"/>
</dbReference>
<organism evidence="3 4">
    <name type="scientific">SAR86 cluster bacterium SAR86E</name>
    <dbReference type="NCBI Taxonomy" id="1208365"/>
    <lineage>
        <taxon>Bacteria</taxon>
        <taxon>Pseudomonadati</taxon>
        <taxon>Pseudomonadota</taxon>
        <taxon>Gammaproteobacteria</taxon>
        <taxon>SAR86 cluster</taxon>
    </lineage>
</organism>
<dbReference type="GO" id="GO:0016020">
    <property type="term" value="C:membrane"/>
    <property type="evidence" value="ECO:0007669"/>
    <property type="project" value="InterPro"/>
</dbReference>
<name>K6GHH6_9GAMM</name>
<evidence type="ECO:0000313" key="3">
    <source>
        <dbReference type="EMBL" id="EKO36470.1"/>
    </source>
</evidence>
<dbReference type="Proteomes" id="UP000010310">
    <property type="component" value="Unassembled WGS sequence"/>
</dbReference>
<proteinExistence type="predicted"/>
<gene>
    <name evidence="3" type="ORF">B273_1392</name>
</gene>
<sequence>MNINKLFAVLVPLLVIASCGGGGGGNGGPDYTAPLQNVAPVINNSVTNYSVEENQSSGFSVNASDADGDPLSYSISGTDASNMSISATGVVTFNTAPDFESPTDTDLDNIYSLSVSVSDGILSTSKDFTVTVTNDVRDDVISVSFNGVVIRSGYVQSANVCVEVTEGSGCSGSSSTTTTNSDGTFNLTQDYSGALVANDGFDVVTNQSFSSSSNMYLSNPSSDGTNVISQLSTLMHFNDNFDSATAQAKLGISDTYNIASTDPFSNLANPINENVARINTQLQILENAMQSLEPDQENSSPELLSNYKIAQAIANRSSNETTLGDTTFIRKLLGDWSFSSFTLSNTVWENLSAAISSYLQKVYADSDTSAHAYFSEVARSELNPLLEKIKNETITESELNELIFSTLTLIDRADSASFTYSDNEENLSRTNYSISNVGSDYYTVDSVNADTTELVIYAKVGDVIVFDPSSSSVFLNHPFELSTTQNDTSGVNNIGLNEGWDDATSTLTVSSSTPLTLYPHCGVHAGMYTQGRIEIVESFDSSKIDVTNSTSNMQVKGTVSKGPYKGASGFTQKVYLREADAGDNFHTHEFNEYPGLTFYMTADQGYHGASSMASDTMFKPKSHFSQESSSEGDGGTGY</sequence>
<dbReference type="GO" id="GO:0005509">
    <property type="term" value="F:calcium ion binding"/>
    <property type="evidence" value="ECO:0007669"/>
    <property type="project" value="InterPro"/>
</dbReference>
<evidence type="ECO:0000313" key="4">
    <source>
        <dbReference type="Proteomes" id="UP000010310"/>
    </source>
</evidence>
<evidence type="ECO:0000256" key="1">
    <source>
        <dbReference type="SAM" id="SignalP"/>
    </source>
</evidence>
<dbReference type="SUPFAM" id="SSF49313">
    <property type="entry name" value="Cadherin-like"/>
    <property type="match status" value="1"/>
</dbReference>
<keyword evidence="1" id="KW-0732">Signal</keyword>
<keyword evidence="4" id="KW-1185">Reference proteome</keyword>
<accession>K6GHH6</accession>
<dbReference type="EMBL" id="AMWX01000008">
    <property type="protein sequence ID" value="EKO36470.1"/>
    <property type="molecule type" value="Genomic_DNA"/>
</dbReference>
<comment type="caution">
    <text evidence="3">The sequence shown here is derived from an EMBL/GenBank/DDBJ whole genome shotgun (WGS) entry which is preliminary data.</text>
</comment>
<dbReference type="GO" id="GO:0007156">
    <property type="term" value="P:homophilic cell adhesion via plasma membrane adhesion molecules"/>
    <property type="evidence" value="ECO:0007669"/>
    <property type="project" value="InterPro"/>
</dbReference>
<dbReference type="PROSITE" id="PS50268">
    <property type="entry name" value="CADHERIN_2"/>
    <property type="match status" value="1"/>
</dbReference>
<feature type="chain" id="PRO_5003891324" evidence="1">
    <location>
        <begin position="18"/>
        <end position="638"/>
    </location>
</feature>
<reference evidence="3 4" key="1">
    <citation type="submission" date="2012-09" db="EMBL/GenBank/DDBJ databases">
        <authorList>
            <person name="Dupont C.L."/>
            <person name="Rusch D.B."/>
            <person name="Lombardo M.-J."/>
            <person name="Novotny M."/>
            <person name="Yee-Greenbaum J."/>
            <person name="Laskin R."/>
        </authorList>
    </citation>
    <scope>NUCLEOTIDE SEQUENCE [LARGE SCALE GENOMIC DNA]</scope>
    <source>
        <strain evidence="3">SAR86E</strain>
    </source>
</reference>
<evidence type="ECO:0000259" key="2">
    <source>
        <dbReference type="PROSITE" id="PS50268"/>
    </source>
</evidence>
<dbReference type="PATRIC" id="fig|1208365.4.peg.965"/>
<dbReference type="InterPro" id="IPR015919">
    <property type="entry name" value="Cadherin-like_sf"/>
</dbReference>
<keyword evidence="3" id="KW-0449">Lipoprotein</keyword>